<evidence type="ECO:0000256" key="5">
    <source>
        <dbReference type="SAM" id="SignalP"/>
    </source>
</evidence>
<keyword evidence="7" id="KW-0378">Hydrolase</keyword>
<feature type="chain" id="PRO_5015190884" evidence="5">
    <location>
        <begin position="24"/>
        <end position="522"/>
    </location>
</feature>
<keyword evidence="7" id="KW-0645">Protease</keyword>
<dbReference type="Pfam" id="PF13620">
    <property type="entry name" value="CarboxypepD_reg"/>
    <property type="match status" value="1"/>
</dbReference>
<gene>
    <name evidence="7" type="ORF">C2E20_2837</name>
</gene>
<dbReference type="GO" id="GO:0004181">
    <property type="term" value="F:metallocarboxypeptidase activity"/>
    <property type="evidence" value="ECO:0007669"/>
    <property type="project" value="InterPro"/>
</dbReference>
<feature type="signal peptide" evidence="5">
    <location>
        <begin position="1"/>
        <end position="23"/>
    </location>
</feature>
<comment type="similarity">
    <text evidence="1 3">Belongs to the peptidase M14 family.</text>
</comment>
<evidence type="ECO:0000256" key="2">
    <source>
        <dbReference type="ARBA" id="ARBA00023180"/>
    </source>
</evidence>
<dbReference type="SUPFAM" id="SSF53187">
    <property type="entry name" value="Zn-dependent exopeptidases"/>
    <property type="match status" value="1"/>
</dbReference>
<dbReference type="InterPro" id="IPR008969">
    <property type="entry name" value="CarboxyPept-like_regulatory"/>
</dbReference>
<sequence>MGSRASALALLLGALLFAVPASGLPAQSAVLKRNRAKRKRAGEQRLLNETQRPGGNHVAAALQRYLSNSELAAALKDLEKRCKGMARLVQFGSSAKGSPLWALEISDHPGVAEAEPAVKYVGGVHGDEPTGRVLTLALGEWLCANFKTDARAKRIVTSMHLWLVPAMNPDGFEAHTRGNAEGKDLNRDFPDRLASKEMEPSGGEQPETAAMMEWTLGSGPFVASASMHEGALVANYPWDGTNDESTRYEACPDDAAFKHLASVYASNHQTMALANNTEFPNGGTTNGAAWYPIYGSMQDWNYVKARCMELTLELSPSKWPAEKGLVQLWENNRDALLAFPLAAAFGGVWGSVQEHSSKGQELRPIAGANVTVVGIEDMPVFSQDAFGDYYRPLAPGRYTVVVSKEGYQTLAANLTVPADGSGAQRHFLLAAEGAEGGGEITHSLRSLGKTAEGVAPDGAAAAALPWHGGRKGEPGGGAEDGGGEGGTRSRDRWLMLATGGVCVYGLWSTHLRLQRRSHTRRL</sequence>
<keyword evidence="7" id="KW-0121">Carboxypeptidase</keyword>
<reference evidence="7 8" key="1">
    <citation type="journal article" date="2018" name="Plant J.">
        <title>Genome sequences of Chlorella sorokiniana UTEX 1602 and Micractinium conductrix SAG 241.80: implications to maltose excretion by a green alga.</title>
        <authorList>
            <person name="Arriola M.B."/>
            <person name="Velmurugan N."/>
            <person name="Zhang Y."/>
            <person name="Plunkett M.H."/>
            <person name="Hondzo H."/>
            <person name="Barney B.M."/>
        </authorList>
    </citation>
    <scope>NUCLEOTIDE SEQUENCE [LARGE SCALE GENOMIC DNA]</scope>
    <source>
        <strain evidence="7 8">SAG 241.80</strain>
    </source>
</reference>
<dbReference type="SUPFAM" id="SSF49464">
    <property type="entry name" value="Carboxypeptidase regulatory domain-like"/>
    <property type="match status" value="1"/>
</dbReference>
<organism evidence="7 8">
    <name type="scientific">Micractinium conductrix</name>
    <dbReference type="NCBI Taxonomy" id="554055"/>
    <lineage>
        <taxon>Eukaryota</taxon>
        <taxon>Viridiplantae</taxon>
        <taxon>Chlorophyta</taxon>
        <taxon>core chlorophytes</taxon>
        <taxon>Trebouxiophyceae</taxon>
        <taxon>Chlorellales</taxon>
        <taxon>Chlorellaceae</taxon>
        <taxon>Chlorella clade</taxon>
        <taxon>Micractinium</taxon>
    </lineage>
</organism>
<dbReference type="PRINTS" id="PR00765">
    <property type="entry name" value="CRBOXYPTASEA"/>
</dbReference>
<dbReference type="InterPro" id="IPR000834">
    <property type="entry name" value="Peptidase_M14"/>
</dbReference>
<dbReference type="PANTHER" id="PTHR11532:SF57">
    <property type="entry name" value="CARBOXYPEPTIDASE D, B"/>
    <property type="match status" value="1"/>
</dbReference>
<feature type="domain" description="Peptidase M14" evidence="6">
    <location>
        <begin position="64"/>
        <end position="343"/>
    </location>
</feature>
<comment type="caution">
    <text evidence="7">The sequence shown here is derived from an EMBL/GenBank/DDBJ whole genome shotgun (WGS) entry which is preliminary data.</text>
</comment>
<dbReference type="OrthoDB" id="10249045at2759"/>
<dbReference type="Gene3D" id="3.40.630.10">
    <property type="entry name" value="Zn peptidases"/>
    <property type="match status" value="1"/>
</dbReference>
<dbReference type="Proteomes" id="UP000239649">
    <property type="component" value="Unassembled WGS sequence"/>
</dbReference>
<dbReference type="PROSITE" id="PS52035">
    <property type="entry name" value="PEPTIDASE_M14"/>
    <property type="match status" value="1"/>
</dbReference>
<feature type="region of interest" description="Disordered" evidence="4">
    <location>
        <begin position="465"/>
        <end position="489"/>
    </location>
</feature>
<feature type="compositionally biased region" description="Gly residues" evidence="4">
    <location>
        <begin position="474"/>
        <end position="486"/>
    </location>
</feature>
<protein>
    <submittedName>
        <fullName evidence="7">Carboxypeptidase D isoform X1</fullName>
    </submittedName>
</protein>
<proteinExistence type="inferred from homology"/>
<dbReference type="Pfam" id="PF00246">
    <property type="entry name" value="Peptidase_M14"/>
    <property type="match status" value="1"/>
</dbReference>
<evidence type="ECO:0000256" key="3">
    <source>
        <dbReference type="PROSITE-ProRule" id="PRU01379"/>
    </source>
</evidence>
<dbReference type="GO" id="GO:0006518">
    <property type="term" value="P:peptide metabolic process"/>
    <property type="evidence" value="ECO:0007669"/>
    <property type="project" value="TreeGrafter"/>
</dbReference>
<dbReference type="InterPro" id="IPR050753">
    <property type="entry name" value="Peptidase_M14_domain"/>
</dbReference>
<dbReference type="Gene3D" id="2.60.40.1120">
    <property type="entry name" value="Carboxypeptidase-like, regulatory domain"/>
    <property type="match status" value="1"/>
</dbReference>
<dbReference type="SMART" id="SM00631">
    <property type="entry name" value="Zn_pept"/>
    <property type="match status" value="1"/>
</dbReference>
<name>A0A2P6VIZ4_9CHLO</name>
<evidence type="ECO:0000313" key="7">
    <source>
        <dbReference type="EMBL" id="PSC74040.1"/>
    </source>
</evidence>
<evidence type="ECO:0000313" key="8">
    <source>
        <dbReference type="Proteomes" id="UP000239649"/>
    </source>
</evidence>
<dbReference type="EMBL" id="LHPF02000005">
    <property type="protein sequence ID" value="PSC74040.1"/>
    <property type="molecule type" value="Genomic_DNA"/>
</dbReference>
<evidence type="ECO:0000259" key="6">
    <source>
        <dbReference type="PROSITE" id="PS52035"/>
    </source>
</evidence>
<dbReference type="GO" id="GO:0008270">
    <property type="term" value="F:zinc ion binding"/>
    <property type="evidence" value="ECO:0007669"/>
    <property type="project" value="InterPro"/>
</dbReference>
<dbReference type="AlphaFoldDB" id="A0A2P6VIZ4"/>
<dbReference type="CDD" id="cd11308">
    <property type="entry name" value="Peptidase_M14NE-CP-C_like"/>
    <property type="match status" value="1"/>
</dbReference>
<dbReference type="GO" id="GO:0005615">
    <property type="term" value="C:extracellular space"/>
    <property type="evidence" value="ECO:0007669"/>
    <property type="project" value="TreeGrafter"/>
</dbReference>
<feature type="active site" description="Proton donor/acceptor" evidence="3">
    <location>
        <position position="313"/>
    </location>
</feature>
<dbReference type="PANTHER" id="PTHR11532">
    <property type="entry name" value="PROTEASE M14 CARBOXYPEPTIDASE"/>
    <property type="match status" value="1"/>
</dbReference>
<keyword evidence="8" id="KW-1185">Reference proteome</keyword>
<accession>A0A2P6VIZ4</accession>
<dbReference type="GO" id="GO:0016485">
    <property type="term" value="P:protein processing"/>
    <property type="evidence" value="ECO:0007669"/>
    <property type="project" value="TreeGrafter"/>
</dbReference>
<keyword evidence="2" id="KW-0325">Glycoprotein</keyword>
<keyword evidence="5" id="KW-0732">Signal</keyword>
<evidence type="ECO:0000256" key="4">
    <source>
        <dbReference type="SAM" id="MobiDB-lite"/>
    </source>
</evidence>
<dbReference type="STRING" id="554055.A0A2P6VIZ4"/>
<evidence type="ECO:0000256" key="1">
    <source>
        <dbReference type="ARBA" id="ARBA00005988"/>
    </source>
</evidence>